<dbReference type="AlphaFoldDB" id="A0A820EI28"/>
<organism evidence="2 3">
    <name type="scientific">Adineta steineri</name>
    <dbReference type="NCBI Taxonomy" id="433720"/>
    <lineage>
        <taxon>Eukaryota</taxon>
        <taxon>Metazoa</taxon>
        <taxon>Spiralia</taxon>
        <taxon>Gnathifera</taxon>
        <taxon>Rotifera</taxon>
        <taxon>Eurotatoria</taxon>
        <taxon>Bdelloidea</taxon>
        <taxon>Adinetida</taxon>
        <taxon>Adinetidae</taxon>
        <taxon>Adineta</taxon>
    </lineage>
</organism>
<accession>A0A820EI28</accession>
<dbReference type="Proteomes" id="UP000663881">
    <property type="component" value="Unassembled WGS sequence"/>
</dbReference>
<sequence length="174" mass="19031">SQTTSKTRPTTTPNTPSQTTPKTTSATTAKTSSQTTSKTRPTTTATTPSPITASTTPKTTPQSTQRTSTYSTRSTQRTSTYSTRSTQRTSTYSTQSICYVCKHCPKPFRTHSIMVSTAISPNGWCAKMSTSSSSNAIVNRDIDSGVCAHYNYNGCEWRLVNNVHTYTCCCRDNY</sequence>
<feature type="region of interest" description="Disordered" evidence="1">
    <location>
        <begin position="1"/>
        <end position="87"/>
    </location>
</feature>
<reference evidence="2" key="1">
    <citation type="submission" date="2021-02" db="EMBL/GenBank/DDBJ databases">
        <authorList>
            <person name="Nowell W R."/>
        </authorList>
    </citation>
    <scope>NUCLEOTIDE SEQUENCE</scope>
</reference>
<evidence type="ECO:0000313" key="2">
    <source>
        <dbReference type="EMBL" id="CAF4249000.1"/>
    </source>
</evidence>
<proteinExistence type="predicted"/>
<protein>
    <submittedName>
        <fullName evidence="2">Uncharacterized protein</fullName>
    </submittedName>
</protein>
<evidence type="ECO:0000256" key="1">
    <source>
        <dbReference type="SAM" id="MobiDB-lite"/>
    </source>
</evidence>
<feature type="non-terminal residue" evidence="2">
    <location>
        <position position="174"/>
    </location>
</feature>
<evidence type="ECO:0000313" key="3">
    <source>
        <dbReference type="Proteomes" id="UP000663881"/>
    </source>
</evidence>
<dbReference type="EMBL" id="CAJOAY010012252">
    <property type="protein sequence ID" value="CAF4249000.1"/>
    <property type="molecule type" value="Genomic_DNA"/>
</dbReference>
<gene>
    <name evidence="2" type="ORF">OKA104_LOCUS43497</name>
</gene>
<feature type="non-terminal residue" evidence="2">
    <location>
        <position position="1"/>
    </location>
</feature>
<comment type="caution">
    <text evidence="2">The sequence shown here is derived from an EMBL/GenBank/DDBJ whole genome shotgun (WGS) entry which is preliminary data.</text>
</comment>
<name>A0A820EI28_9BILA</name>